<evidence type="ECO:0000313" key="4">
    <source>
        <dbReference type="Proteomes" id="UP000275461"/>
    </source>
</evidence>
<dbReference type="OrthoDB" id="6401969at2"/>
<dbReference type="PIRSF" id="PIRSF029543">
    <property type="entry name" value="UCP029543"/>
    <property type="match status" value="1"/>
</dbReference>
<accession>A0A498C696</accession>
<evidence type="ECO:0000313" key="3">
    <source>
        <dbReference type="EMBL" id="RLK51222.1"/>
    </source>
</evidence>
<dbReference type="InterPro" id="IPR046735">
    <property type="entry name" value="PA2779-like"/>
</dbReference>
<feature type="signal peptide" evidence="2">
    <location>
        <begin position="1"/>
        <end position="25"/>
    </location>
</feature>
<evidence type="ECO:0008006" key="5">
    <source>
        <dbReference type="Google" id="ProtNLM"/>
    </source>
</evidence>
<organism evidence="3 4">
    <name type="scientific">Alkalispirillum mobile</name>
    <dbReference type="NCBI Taxonomy" id="85925"/>
    <lineage>
        <taxon>Bacteria</taxon>
        <taxon>Pseudomonadati</taxon>
        <taxon>Pseudomonadota</taxon>
        <taxon>Gammaproteobacteria</taxon>
        <taxon>Chromatiales</taxon>
        <taxon>Ectothiorhodospiraceae</taxon>
        <taxon>Alkalispirillum</taxon>
    </lineage>
</organism>
<dbReference type="RefSeq" id="WP_121441643.1">
    <property type="nucleotide sequence ID" value="NZ_RCDA01000001.1"/>
</dbReference>
<keyword evidence="4" id="KW-1185">Reference proteome</keyword>
<keyword evidence="1" id="KW-0472">Membrane</keyword>
<proteinExistence type="predicted"/>
<dbReference type="InterPro" id="IPR016924">
    <property type="entry name" value="UCP029543"/>
</dbReference>
<comment type="caution">
    <text evidence="3">The sequence shown here is derived from an EMBL/GenBank/DDBJ whole genome shotgun (WGS) entry which is preliminary data.</text>
</comment>
<reference evidence="3 4" key="1">
    <citation type="submission" date="2018-10" db="EMBL/GenBank/DDBJ databases">
        <title>Genomic Encyclopedia of Type Strains, Phase IV (KMG-IV): sequencing the most valuable type-strain genomes for metagenomic binning, comparative biology and taxonomic classification.</title>
        <authorList>
            <person name="Goeker M."/>
        </authorList>
    </citation>
    <scope>NUCLEOTIDE SEQUENCE [LARGE SCALE GENOMIC DNA]</scope>
    <source>
        <strain evidence="3 4">DSM 12769</strain>
    </source>
</reference>
<dbReference type="Proteomes" id="UP000275461">
    <property type="component" value="Unassembled WGS sequence"/>
</dbReference>
<keyword evidence="1" id="KW-1133">Transmembrane helix</keyword>
<feature type="chain" id="PRO_5019792075" description="PA2779 family protein" evidence="2">
    <location>
        <begin position="26"/>
        <end position="141"/>
    </location>
</feature>
<keyword evidence="2" id="KW-0732">Signal</keyword>
<feature type="transmembrane region" description="Helical" evidence="1">
    <location>
        <begin position="103"/>
        <end position="123"/>
    </location>
</feature>
<gene>
    <name evidence="3" type="ORF">DFR31_1144</name>
</gene>
<name>A0A498C696_9GAMM</name>
<sequence>MSLIHPEVRRFTALLLAALMLFSMAAPIAAQMDHPGMVGTETLVDEMRVEQQRAEVQAFLARDDVRDRLVQWGVDPSEAEQRVDLLTDQEVAEMHERIEEMPAGAGVGSVVGAAVLIFLVLLITDILGFTDVYPFVTRTAQ</sequence>
<dbReference type="EMBL" id="RCDA01000001">
    <property type="protein sequence ID" value="RLK51222.1"/>
    <property type="molecule type" value="Genomic_DNA"/>
</dbReference>
<protein>
    <recommendedName>
        <fullName evidence="5">PA2779 family protein</fullName>
    </recommendedName>
</protein>
<evidence type="ECO:0000256" key="1">
    <source>
        <dbReference type="SAM" id="Phobius"/>
    </source>
</evidence>
<evidence type="ECO:0000256" key="2">
    <source>
        <dbReference type="SAM" id="SignalP"/>
    </source>
</evidence>
<dbReference type="AlphaFoldDB" id="A0A498C696"/>
<keyword evidence="1" id="KW-0812">Transmembrane</keyword>
<dbReference type="NCBIfam" id="NF033919">
    <property type="entry name" value="PA2779_fam"/>
    <property type="match status" value="1"/>
</dbReference>
<dbReference type="Pfam" id="PF20332">
    <property type="entry name" value="DUF6627"/>
    <property type="match status" value="1"/>
</dbReference>